<accession>A0ABT2ZI19</accession>
<gene>
    <name evidence="2" type="ORF">OEW28_17315</name>
</gene>
<reference evidence="2 3" key="1">
    <citation type="submission" date="2022-10" db="EMBL/GenBank/DDBJ databases">
        <title>Defluviimonas sp. nov., isolated from ocean surface water.</title>
        <authorList>
            <person name="He W."/>
            <person name="Wang L."/>
            <person name="Zhang D.-F."/>
        </authorList>
    </citation>
    <scope>NUCLEOTIDE SEQUENCE [LARGE SCALE GENOMIC DNA]</scope>
    <source>
        <strain evidence="2 3">WL0002</strain>
    </source>
</reference>
<evidence type="ECO:0000313" key="2">
    <source>
        <dbReference type="EMBL" id="MCV2870376.1"/>
    </source>
</evidence>
<dbReference type="RefSeq" id="WP_263736056.1">
    <property type="nucleotide sequence ID" value="NZ_JAOWKY010000006.1"/>
</dbReference>
<proteinExistence type="predicted"/>
<comment type="caution">
    <text evidence="2">The sequence shown here is derived from an EMBL/GenBank/DDBJ whole genome shotgun (WGS) entry which is preliminary data.</text>
</comment>
<keyword evidence="3" id="KW-1185">Reference proteome</keyword>
<dbReference type="Proteomes" id="UP001652542">
    <property type="component" value="Unassembled WGS sequence"/>
</dbReference>
<sequence>MDHDVDWAKVERCLEDLYTASESLEALFPGRKFTLDGHLVGSIGEVVAAYVFDLDLNPASTLGHDAKAADGRAVEIKFTQGTGVAIRHEPEHLIVLHRPKGGPISVVFNGPGSLAWAAAGKMQKNGQRPISLAQLSRLAESVRESDRIPEVRRPPV</sequence>
<organism evidence="2 3">
    <name type="scientific">Albidovulum marisflavi</name>
    <dbReference type="NCBI Taxonomy" id="2984159"/>
    <lineage>
        <taxon>Bacteria</taxon>
        <taxon>Pseudomonadati</taxon>
        <taxon>Pseudomonadota</taxon>
        <taxon>Alphaproteobacteria</taxon>
        <taxon>Rhodobacterales</taxon>
        <taxon>Paracoccaceae</taxon>
        <taxon>Albidovulum</taxon>
    </lineage>
</organism>
<protein>
    <recommendedName>
        <fullName evidence="1">DUF6998 domain-containing protein</fullName>
    </recommendedName>
</protein>
<evidence type="ECO:0000313" key="3">
    <source>
        <dbReference type="Proteomes" id="UP001652542"/>
    </source>
</evidence>
<dbReference type="InterPro" id="IPR054267">
    <property type="entry name" value="DUF6998"/>
</dbReference>
<dbReference type="EMBL" id="JAOWKY010000006">
    <property type="protein sequence ID" value="MCV2870376.1"/>
    <property type="molecule type" value="Genomic_DNA"/>
</dbReference>
<name>A0ABT2ZI19_9RHOB</name>
<feature type="domain" description="DUF6998" evidence="1">
    <location>
        <begin position="16"/>
        <end position="148"/>
    </location>
</feature>
<evidence type="ECO:0000259" key="1">
    <source>
        <dbReference type="Pfam" id="PF22522"/>
    </source>
</evidence>
<dbReference type="Pfam" id="PF22522">
    <property type="entry name" value="DUF6998"/>
    <property type="match status" value="1"/>
</dbReference>